<protein>
    <submittedName>
        <fullName evidence="4">Tetratricopeptide repeat protein</fullName>
    </submittedName>
</protein>
<evidence type="ECO:0000256" key="2">
    <source>
        <dbReference type="ARBA" id="ARBA00022803"/>
    </source>
</evidence>
<name>A0A7V5NZ57_9BACT</name>
<feature type="repeat" description="TPR" evidence="3">
    <location>
        <begin position="331"/>
        <end position="364"/>
    </location>
</feature>
<dbReference type="SUPFAM" id="SSF48452">
    <property type="entry name" value="TPR-like"/>
    <property type="match status" value="1"/>
</dbReference>
<dbReference type="AlphaFoldDB" id="A0A7V5NZ57"/>
<evidence type="ECO:0000313" key="4">
    <source>
        <dbReference type="EMBL" id="HHI96880.1"/>
    </source>
</evidence>
<evidence type="ECO:0000256" key="3">
    <source>
        <dbReference type="PROSITE-ProRule" id="PRU00339"/>
    </source>
</evidence>
<dbReference type="PANTHER" id="PTHR44858:SF1">
    <property type="entry name" value="UDP-N-ACETYLGLUCOSAMINE--PEPTIDE N-ACETYLGLUCOSAMINYLTRANSFERASE SPINDLY-RELATED"/>
    <property type="match status" value="1"/>
</dbReference>
<dbReference type="GO" id="GO:0046813">
    <property type="term" value="P:receptor-mediated virion attachment to host cell"/>
    <property type="evidence" value="ECO:0007669"/>
    <property type="project" value="TreeGrafter"/>
</dbReference>
<dbReference type="Proteomes" id="UP000886101">
    <property type="component" value="Unassembled WGS sequence"/>
</dbReference>
<organism evidence="4">
    <name type="scientific">Thermodesulfatator atlanticus</name>
    <dbReference type="NCBI Taxonomy" id="501497"/>
    <lineage>
        <taxon>Bacteria</taxon>
        <taxon>Pseudomonadati</taxon>
        <taxon>Thermodesulfobacteriota</taxon>
        <taxon>Thermodesulfobacteria</taxon>
        <taxon>Thermodesulfobacteriales</taxon>
        <taxon>Thermodesulfatatoraceae</taxon>
        <taxon>Thermodesulfatator</taxon>
    </lineage>
</organism>
<dbReference type="PROSITE" id="PS50005">
    <property type="entry name" value="TPR"/>
    <property type="match status" value="1"/>
</dbReference>
<dbReference type="GO" id="GO:0009279">
    <property type="term" value="C:cell outer membrane"/>
    <property type="evidence" value="ECO:0007669"/>
    <property type="project" value="TreeGrafter"/>
</dbReference>
<reference evidence="4" key="1">
    <citation type="journal article" date="2020" name="mSystems">
        <title>Genome- and Community-Level Interaction Insights into Carbon Utilization and Element Cycling Functions of Hydrothermarchaeota in Hydrothermal Sediment.</title>
        <authorList>
            <person name="Zhou Z."/>
            <person name="Liu Y."/>
            <person name="Xu W."/>
            <person name="Pan J."/>
            <person name="Luo Z.H."/>
            <person name="Li M."/>
        </authorList>
    </citation>
    <scope>NUCLEOTIDE SEQUENCE [LARGE SCALE GENOMIC DNA]</scope>
    <source>
        <strain evidence="4">HyVt-533</strain>
    </source>
</reference>
<dbReference type="Gene3D" id="1.25.40.10">
    <property type="entry name" value="Tetratricopeptide repeat domain"/>
    <property type="match status" value="2"/>
</dbReference>
<keyword evidence="1" id="KW-0677">Repeat</keyword>
<keyword evidence="2 3" id="KW-0802">TPR repeat</keyword>
<evidence type="ECO:0000256" key="1">
    <source>
        <dbReference type="ARBA" id="ARBA00022737"/>
    </source>
</evidence>
<dbReference type="SMART" id="SM00028">
    <property type="entry name" value="TPR"/>
    <property type="match status" value="3"/>
</dbReference>
<dbReference type="EMBL" id="DROK01000097">
    <property type="protein sequence ID" value="HHI96880.1"/>
    <property type="molecule type" value="Genomic_DNA"/>
</dbReference>
<dbReference type="InterPro" id="IPR011990">
    <property type="entry name" value="TPR-like_helical_dom_sf"/>
</dbReference>
<comment type="caution">
    <text evidence="4">The sequence shown here is derived from an EMBL/GenBank/DDBJ whole genome shotgun (WGS) entry which is preliminary data.</text>
</comment>
<proteinExistence type="predicted"/>
<dbReference type="InterPro" id="IPR019734">
    <property type="entry name" value="TPR_rpt"/>
</dbReference>
<dbReference type="Pfam" id="PF13432">
    <property type="entry name" value="TPR_16"/>
    <property type="match status" value="1"/>
</dbReference>
<sequence>MVTALTPWTIEKLLPLLQEAVAPLLPVALRFERKEAAAGNLCFDGEKVASVLFEGLLPEEKKRWGPCALALVNEVFNRLVREKTVAGLPGPDLLGRELEKGPQKGLLLKTKRPPAEKAFALAPGLFFLPGEALKPKELLKGLWQEKRPFRATYFVFEGREDLALAPKLVSFFEDFGFYWFGGRAARYFSALGLKEEIWQGLKKIKRLAPTHYLLWLKGPRAALSCLKERARVGLSLTEETALLAIPPEDDLLSLLSSLSLAGGVLPPGQAKVPLKALWAAFEHARRLGEEVLVTFEPFSWHVLGDVFLDLGDWWAARETLEEARGGTKQPIELLNSLALVYSELGANARAEECLREALALAPQDPMLYYNLAVFLDRQGQKEAVSLFARAYELAPQGPFAEALAAKLALSGDWSRIKEILAPLEEELSFRGLFLLARACYETQELEKALGLFKRLSERAPKNLEVLGYLALLYIHLRGEYSVAEAVLPELEKESSLRDLAQNLRVLMEG</sequence>
<accession>A0A7V5NZ57</accession>
<gene>
    <name evidence="4" type="ORF">ENJ96_03415</name>
</gene>
<dbReference type="PANTHER" id="PTHR44858">
    <property type="entry name" value="TETRATRICOPEPTIDE REPEAT PROTEIN 6"/>
    <property type="match status" value="1"/>
</dbReference>
<dbReference type="InterPro" id="IPR050498">
    <property type="entry name" value="Ycf3"/>
</dbReference>